<dbReference type="Proteomes" id="UP000816034">
    <property type="component" value="Unassembled WGS sequence"/>
</dbReference>
<dbReference type="RefSeq" id="XP_044546573.1">
    <property type="nucleotide sequence ID" value="XM_044697417.1"/>
</dbReference>
<organism evidence="1 2">
    <name type="scientific">Naegleria lovaniensis</name>
    <name type="common">Amoeba</name>
    <dbReference type="NCBI Taxonomy" id="51637"/>
    <lineage>
        <taxon>Eukaryota</taxon>
        <taxon>Discoba</taxon>
        <taxon>Heterolobosea</taxon>
        <taxon>Tetramitia</taxon>
        <taxon>Eutetramitia</taxon>
        <taxon>Vahlkampfiidae</taxon>
        <taxon>Naegleria</taxon>
    </lineage>
</organism>
<reference evidence="1 2" key="1">
    <citation type="journal article" date="2018" name="BMC Genomics">
        <title>The genome of Naegleria lovaniensis, the basis for a comparative approach to unravel pathogenicity factors of the human pathogenic amoeba N. fowleri.</title>
        <authorList>
            <person name="Liechti N."/>
            <person name="Schurch N."/>
            <person name="Bruggmann R."/>
            <person name="Wittwer M."/>
        </authorList>
    </citation>
    <scope>NUCLEOTIDE SEQUENCE [LARGE SCALE GENOMIC DNA]</scope>
    <source>
        <strain evidence="1 2">ATCC 30569</strain>
    </source>
</reference>
<dbReference type="EMBL" id="PYSW02000029">
    <property type="protein sequence ID" value="KAG2379311.1"/>
    <property type="molecule type" value="Genomic_DNA"/>
</dbReference>
<dbReference type="AlphaFoldDB" id="A0AA88GMV1"/>
<evidence type="ECO:0000313" key="1">
    <source>
        <dbReference type="EMBL" id="KAG2379311.1"/>
    </source>
</evidence>
<sequence length="214" mass="23965">MFSRTLHSRTLISRALSSPFKINNTPSCLSIILQPNTIRSFSHDFRSKPLFSHSEKNFRVLSSIGAISSSSSSTSQGSPQQHYKIVVILPQDDRGDYMLIKDASGHCSLPKITISSSTSSSSVDIYQEIQNVLLQRLGYGYARAKTEADAKNQEFDSRALIRPLLDFDFTHGNLTVSNYVYHAQLLEKVQPVSDENTKGKVVQYMAMIELEKEV</sequence>
<gene>
    <name evidence="1" type="ORF">C9374_007450</name>
</gene>
<accession>A0AA88GMV1</accession>
<proteinExistence type="predicted"/>
<name>A0AA88GMV1_NAELO</name>
<comment type="caution">
    <text evidence="1">The sequence shown here is derived from an EMBL/GenBank/DDBJ whole genome shotgun (WGS) entry which is preliminary data.</text>
</comment>
<keyword evidence="2" id="KW-1185">Reference proteome</keyword>
<protein>
    <submittedName>
        <fullName evidence="1">Uncharacterized protein</fullName>
    </submittedName>
</protein>
<dbReference type="GeneID" id="68099904"/>
<evidence type="ECO:0000313" key="2">
    <source>
        <dbReference type="Proteomes" id="UP000816034"/>
    </source>
</evidence>